<dbReference type="OrthoDB" id="539213at2759"/>
<dbReference type="Gene3D" id="1.25.40.20">
    <property type="entry name" value="Ankyrin repeat-containing domain"/>
    <property type="match status" value="1"/>
</dbReference>
<feature type="repeat" description="ANK" evidence="3">
    <location>
        <begin position="102"/>
        <end position="134"/>
    </location>
</feature>
<gene>
    <name evidence="4" type="ORF">B9Z65_7268</name>
</gene>
<name>A0A2P7Z6B6_9PEZI</name>
<evidence type="ECO:0000256" key="2">
    <source>
        <dbReference type="ARBA" id="ARBA00023043"/>
    </source>
</evidence>
<evidence type="ECO:0000256" key="1">
    <source>
        <dbReference type="ARBA" id="ARBA00022737"/>
    </source>
</evidence>
<dbReference type="SUPFAM" id="SSF48403">
    <property type="entry name" value="Ankyrin repeat"/>
    <property type="match status" value="1"/>
</dbReference>
<accession>A0A2P7Z6B6</accession>
<dbReference type="PANTHER" id="PTHR24198">
    <property type="entry name" value="ANKYRIN REPEAT AND PROTEIN KINASE DOMAIN-CONTAINING PROTEIN"/>
    <property type="match status" value="1"/>
</dbReference>
<organism evidence="4 5">
    <name type="scientific">Elsinoe australis</name>
    <dbReference type="NCBI Taxonomy" id="40998"/>
    <lineage>
        <taxon>Eukaryota</taxon>
        <taxon>Fungi</taxon>
        <taxon>Dikarya</taxon>
        <taxon>Ascomycota</taxon>
        <taxon>Pezizomycotina</taxon>
        <taxon>Dothideomycetes</taxon>
        <taxon>Dothideomycetidae</taxon>
        <taxon>Myriangiales</taxon>
        <taxon>Elsinoaceae</taxon>
        <taxon>Elsinoe</taxon>
    </lineage>
</organism>
<dbReference type="EMBL" id="NHZQ01000305">
    <property type="protein sequence ID" value="PSK43754.1"/>
    <property type="molecule type" value="Genomic_DNA"/>
</dbReference>
<evidence type="ECO:0000256" key="3">
    <source>
        <dbReference type="PROSITE-ProRule" id="PRU00023"/>
    </source>
</evidence>
<dbReference type="PROSITE" id="PS50088">
    <property type="entry name" value="ANK_REPEAT"/>
    <property type="match status" value="1"/>
</dbReference>
<dbReference type="Pfam" id="PF12796">
    <property type="entry name" value="Ank_2"/>
    <property type="match status" value="1"/>
</dbReference>
<comment type="caution">
    <text evidence="4">The sequence shown here is derived from an EMBL/GenBank/DDBJ whole genome shotgun (WGS) entry which is preliminary data.</text>
</comment>
<dbReference type="Proteomes" id="UP000243723">
    <property type="component" value="Unassembled WGS sequence"/>
</dbReference>
<evidence type="ECO:0000313" key="4">
    <source>
        <dbReference type="EMBL" id="PSK43754.1"/>
    </source>
</evidence>
<dbReference type="STRING" id="40998.A0A2P7Z6B6"/>
<dbReference type="SMART" id="SM00248">
    <property type="entry name" value="ANK"/>
    <property type="match status" value="3"/>
</dbReference>
<sequence length="221" mass="24845">MLVGDWDEHETTAIILDRTNDLNSQDLQGIIPLHLACTCSEITVRRLLRAGADASIPTYQGLTCLHLAARAREANILGLLLEHLKEVFPLRFSELVIFKDSSGRTALHYACRYGRQESVALLLDAGADVVVSDLNDRSPLWTCLEFEEEESLWTPSIDTKGDIEYELGNLTDDGKDDYILAARDSRSKTAAVRRYVSLLSKFKHRTFDRESQSDTNMTPLD</sequence>
<dbReference type="PROSITE" id="PS50297">
    <property type="entry name" value="ANK_REP_REGION"/>
    <property type="match status" value="1"/>
</dbReference>
<dbReference type="GO" id="GO:0005737">
    <property type="term" value="C:cytoplasm"/>
    <property type="evidence" value="ECO:0007669"/>
    <property type="project" value="TreeGrafter"/>
</dbReference>
<reference evidence="4 5" key="1">
    <citation type="submission" date="2017-05" db="EMBL/GenBank/DDBJ databases">
        <title>Draft genome sequence of Elsinoe australis.</title>
        <authorList>
            <person name="Cheng Q."/>
        </authorList>
    </citation>
    <scope>NUCLEOTIDE SEQUENCE [LARGE SCALE GENOMIC DNA]</scope>
    <source>
        <strain evidence="4 5">NL1</strain>
    </source>
</reference>
<protein>
    <submittedName>
        <fullName evidence="4">Uncharacterized protein</fullName>
    </submittedName>
</protein>
<evidence type="ECO:0000313" key="5">
    <source>
        <dbReference type="Proteomes" id="UP000243723"/>
    </source>
</evidence>
<dbReference type="Pfam" id="PF00023">
    <property type="entry name" value="Ank"/>
    <property type="match status" value="1"/>
</dbReference>
<dbReference type="InterPro" id="IPR036770">
    <property type="entry name" value="Ankyrin_rpt-contain_sf"/>
</dbReference>
<dbReference type="InterPro" id="IPR002110">
    <property type="entry name" value="Ankyrin_rpt"/>
</dbReference>
<dbReference type="PANTHER" id="PTHR24198:SF165">
    <property type="entry name" value="ANKYRIN REPEAT-CONTAINING PROTEIN-RELATED"/>
    <property type="match status" value="1"/>
</dbReference>
<dbReference type="AlphaFoldDB" id="A0A2P7Z6B6"/>
<keyword evidence="1" id="KW-0677">Repeat</keyword>
<proteinExistence type="predicted"/>
<keyword evidence="5" id="KW-1185">Reference proteome</keyword>
<keyword evidence="2 3" id="KW-0040">ANK repeat</keyword>